<reference evidence="2 3" key="1">
    <citation type="journal article" date="2019" name="Emerg. Microbes Infect.">
        <title>Comprehensive subspecies identification of 175 nontuberculous mycobacteria species based on 7547 genomic profiles.</title>
        <authorList>
            <person name="Matsumoto Y."/>
            <person name="Kinjo T."/>
            <person name="Motooka D."/>
            <person name="Nabeya D."/>
            <person name="Jung N."/>
            <person name="Uechi K."/>
            <person name="Horii T."/>
            <person name="Iida T."/>
            <person name="Fujita J."/>
            <person name="Nakamura S."/>
        </authorList>
    </citation>
    <scope>NUCLEOTIDE SEQUENCE [LARGE SCALE GENOMIC DNA]</scope>
    <source>
        <strain evidence="2 3">JCM 6399</strain>
    </source>
</reference>
<dbReference type="PROSITE" id="PS51257">
    <property type="entry name" value="PROKAR_LIPOPROTEIN"/>
    <property type="match status" value="1"/>
</dbReference>
<feature type="region of interest" description="Disordered" evidence="1">
    <location>
        <begin position="27"/>
        <end position="54"/>
    </location>
</feature>
<feature type="compositionally biased region" description="Polar residues" evidence="1">
    <location>
        <begin position="27"/>
        <end position="39"/>
    </location>
</feature>
<dbReference type="InterPro" id="IPR015943">
    <property type="entry name" value="WD40/YVTN_repeat-like_dom_sf"/>
</dbReference>
<dbReference type="AlphaFoldDB" id="A0A9W4FHR9"/>
<keyword evidence="3" id="KW-1185">Reference proteome</keyword>
<evidence type="ECO:0000313" key="3">
    <source>
        <dbReference type="Proteomes" id="UP000465785"/>
    </source>
</evidence>
<dbReference type="PANTHER" id="PTHR47197">
    <property type="entry name" value="PROTEIN NIRF"/>
    <property type="match status" value="1"/>
</dbReference>
<dbReference type="SUPFAM" id="SSF50969">
    <property type="entry name" value="YVTN repeat-like/Quinoprotein amine dehydrogenase"/>
    <property type="match status" value="1"/>
</dbReference>
<evidence type="ECO:0000313" key="2">
    <source>
        <dbReference type="EMBL" id="BBY95469.1"/>
    </source>
</evidence>
<organism evidence="2 3">
    <name type="scientific">Mycobacterium gallinarum</name>
    <dbReference type="NCBI Taxonomy" id="39689"/>
    <lineage>
        <taxon>Bacteria</taxon>
        <taxon>Bacillati</taxon>
        <taxon>Actinomycetota</taxon>
        <taxon>Actinomycetes</taxon>
        <taxon>Mycobacteriales</taxon>
        <taxon>Mycobacteriaceae</taxon>
        <taxon>Mycobacterium</taxon>
    </lineage>
</organism>
<proteinExistence type="predicted"/>
<gene>
    <name evidence="2" type="ORF">MGALJ_51380</name>
</gene>
<sequence length="349" mass="35065">MPNRPVEAIGALLAVIVVVAGCGEGATTEQTSAPRSSRTPAAEPAPAGAPTVSPVGRVVPIPGGPEGIVIGTSGTAAIAVRNPPGVALVDSRTGVVRQTVQLGGAARHLSLAGADGPVLVPLESSDELVEMSLADGDVVSRTAGVGRQPHDAVRTSDGTVVVTNEMGGGVVFVRDGDVVGSLPAGPPQPGGAAAVGKYAAVADVQGNGVWVYDGSSREQVAQGPVGTKLTHAVTLSDDLVAFADTDGGAVLIERITPQISGLARVESPGKPYGLAYDPDRRRLFVTLTATNQLQVIDVADPATPRIAGTVPTVQQPNSVAVEPRSGAVLITGSSPNGSLQIITEDLLPR</sequence>
<accession>A0A9W4FHR9</accession>
<keyword evidence="2" id="KW-0449">Lipoprotein</keyword>
<evidence type="ECO:0000256" key="1">
    <source>
        <dbReference type="SAM" id="MobiDB-lite"/>
    </source>
</evidence>
<name>A0A9W4FHR9_9MYCO</name>
<dbReference type="PANTHER" id="PTHR47197:SF3">
    <property type="entry name" value="DIHYDRO-HEME D1 DEHYDROGENASE"/>
    <property type="match status" value="1"/>
</dbReference>
<dbReference type="InterPro" id="IPR011044">
    <property type="entry name" value="Quino_amine_DH_bsu"/>
</dbReference>
<dbReference type="RefSeq" id="WP_232076318.1">
    <property type="nucleotide sequence ID" value="NZ_AP022601.1"/>
</dbReference>
<feature type="compositionally biased region" description="Low complexity" evidence="1">
    <location>
        <begin position="40"/>
        <end position="54"/>
    </location>
</feature>
<protein>
    <submittedName>
        <fullName evidence="2">Conserved lipoprotein LppL</fullName>
    </submittedName>
</protein>
<dbReference type="Gene3D" id="2.130.10.10">
    <property type="entry name" value="YVTN repeat-like/Quinoprotein amine dehydrogenase"/>
    <property type="match status" value="2"/>
</dbReference>
<dbReference type="KEGG" id="mgau:MGALJ_51380"/>
<dbReference type="InterPro" id="IPR051200">
    <property type="entry name" value="Host-pathogen_enzymatic-act"/>
</dbReference>
<dbReference type="Proteomes" id="UP000465785">
    <property type="component" value="Chromosome"/>
</dbReference>
<dbReference type="EMBL" id="AP022601">
    <property type="protein sequence ID" value="BBY95469.1"/>
    <property type="molecule type" value="Genomic_DNA"/>
</dbReference>